<dbReference type="Gene3D" id="2.40.50.40">
    <property type="match status" value="1"/>
</dbReference>
<feature type="domain" description="Chromo" evidence="3">
    <location>
        <begin position="426"/>
        <end position="490"/>
    </location>
</feature>
<evidence type="ECO:0000256" key="2">
    <source>
        <dbReference type="SAM" id="MobiDB-lite"/>
    </source>
</evidence>
<dbReference type="SUPFAM" id="SSF54160">
    <property type="entry name" value="Chromo domain-like"/>
    <property type="match status" value="1"/>
</dbReference>
<feature type="compositionally biased region" description="Basic residues" evidence="2">
    <location>
        <begin position="121"/>
        <end position="131"/>
    </location>
</feature>
<evidence type="ECO:0000313" key="4">
    <source>
        <dbReference type="EMBL" id="GAB1310736.1"/>
    </source>
</evidence>
<dbReference type="EMBL" id="BAAFSV010000001">
    <property type="protein sequence ID" value="GAB1310736.1"/>
    <property type="molecule type" value="Genomic_DNA"/>
</dbReference>
<feature type="region of interest" description="Disordered" evidence="2">
    <location>
        <begin position="515"/>
        <end position="560"/>
    </location>
</feature>
<dbReference type="Pfam" id="PF00385">
    <property type="entry name" value="Chromo"/>
    <property type="match status" value="1"/>
</dbReference>
<dbReference type="InterPro" id="IPR000953">
    <property type="entry name" value="Chromo/chromo_shadow_dom"/>
</dbReference>
<dbReference type="InterPro" id="IPR023780">
    <property type="entry name" value="Chromo_domain"/>
</dbReference>
<feature type="region of interest" description="Disordered" evidence="2">
    <location>
        <begin position="166"/>
        <end position="220"/>
    </location>
</feature>
<feature type="compositionally biased region" description="Polar residues" evidence="2">
    <location>
        <begin position="360"/>
        <end position="374"/>
    </location>
</feature>
<comment type="subunit">
    <text evidence="1">Component of the NuA4 histone acetyltransferase complex.</text>
</comment>
<evidence type="ECO:0000313" key="5">
    <source>
        <dbReference type="Proteomes" id="UP001628179"/>
    </source>
</evidence>
<gene>
    <name evidence="4" type="ORF">MFIFM68171_00946</name>
</gene>
<feature type="region of interest" description="Disordered" evidence="2">
    <location>
        <begin position="121"/>
        <end position="145"/>
    </location>
</feature>
<keyword evidence="5" id="KW-1185">Reference proteome</keyword>
<accession>A0ABQ0FZ03</accession>
<dbReference type="CDD" id="cd00024">
    <property type="entry name" value="CD_CSD"/>
    <property type="match status" value="1"/>
</dbReference>
<feature type="compositionally biased region" description="Polar residues" evidence="2">
    <location>
        <begin position="547"/>
        <end position="557"/>
    </location>
</feature>
<feature type="compositionally biased region" description="Basic and acidic residues" evidence="2">
    <location>
        <begin position="535"/>
        <end position="546"/>
    </location>
</feature>
<dbReference type="PROSITE" id="PS50013">
    <property type="entry name" value="CHROMO_2"/>
    <property type="match status" value="1"/>
</dbReference>
<evidence type="ECO:0000256" key="1">
    <source>
        <dbReference type="ARBA" id="ARBA00011353"/>
    </source>
</evidence>
<proteinExistence type="predicted"/>
<dbReference type="GeneID" id="98171691"/>
<reference evidence="4 5" key="1">
    <citation type="submission" date="2024-09" db="EMBL/GenBank/DDBJ databases">
        <title>Itraconazole resistance in Madurella fahalii resulting from another homologue of gene encoding cytochrome P450 14-alpha sterol demethylase (CYP51).</title>
        <authorList>
            <person name="Yoshioka I."/>
            <person name="Fahal A.H."/>
            <person name="Kaneko S."/>
            <person name="Yaguchi T."/>
        </authorList>
    </citation>
    <scope>NUCLEOTIDE SEQUENCE [LARGE SCALE GENOMIC DNA]</scope>
    <source>
        <strain evidence="4 5">IFM 68171</strain>
    </source>
</reference>
<feature type="region of interest" description="Disordered" evidence="2">
    <location>
        <begin position="330"/>
        <end position="424"/>
    </location>
</feature>
<evidence type="ECO:0000259" key="3">
    <source>
        <dbReference type="PROSITE" id="PS50013"/>
    </source>
</evidence>
<sequence>MAAKNAATGRKTTIEIPIPSIRRYVPGSGPPPPRISLAPPHDSTAYIINQFVLPTEKDTTAASRRLIFYHIGFTDLPSVKILIPCDKVLDYVSPRELENWEYNNAEKKEEERASERVAKKLGGKAVKRKSTKKTDIRPDGIIPTASMVSPTDEALLLAEQIAGPSLSTPQKRKLGQMLEEEDTGETSHLESDDAAIQRQLQRDAESESMGIGDGMEEDSESVDQLAFHYEASGAATPFRAGSSAPLPRNPFPAVTPTDPNFLTPVAAPSAFDSSGACSPRRTHPVWAQAFGRPNEAERSVNPPSQNGHAKPNGIGAETVQKLDLTKLRERSRPLNSFASPPAAGSMAGGTGRSSREPVSAFSTPTRTAKSTPIPYSSADKGKKQKGKKQAPKMPPTGPSREKQPKKRNKKGKQEIKEEEEPAADEWEVKDLLDDRWVFENGVKVHKYLVLWEGDWPEDQNPTWEPDENVQDENLIKRYQKKKKAGLLKSPKKSQRTLHQYLSGARYASVAEAFEAGIDEQAGPDAGSRNSDAEGPDEKFLVTENAREFTSNGATPSPSFRLFDGKLARYNQSFPRA</sequence>
<feature type="region of interest" description="Disordered" evidence="2">
    <location>
        <begin position="293"/>
        <end position="318"/>
    </location>
</feature>
<dbReference type="RefSeq" id="XP_070912469.1">
    <property type="nucleotide sequence ID" value="XM_071056368.1"/>
</dbReference>
<comment type="caution">
    <text evidence="4">The sequence shown here is derived from an EMBL/GenBank/DDBJ whole genome shotgun (WGS) entry which is preliminary data.</text>
</comment>
<dbReference type="InterPro" id="IPR016197">
    <property type="entry name" value="Chromo-like_dom_sf"/>
</dbReference>
<dbReference type="SMART" id="SM00298">
    <property type="entry name" value="CHROMO"/>
    <property type="match status" value="1"/>
</dbReference>
<dbReference type="Proteomes" id="UP001628179">
    <property type="component" value="Unassembled WGS sequence"/>
</dbReference>
<name>A0ABQ0FZ03_9PEZI</name>
<protein>
    <submittedName>
        <fullName evidence="4">Chromodomain protein-2</fullName>
    </submittedName>
</protein>
<organism evidence="4 5">
    <name type="scientific">Madurella fahalii</name>
    <dbReference type="NCBI Taxonomy" id="1157608"/>
    <lineage>
        <taxon>Eukaryota</taxon>
        <taxon>Fungi</taxon>
        <taxon>Dikarya</taxon>
        <taxon>Ascomycota</taxon>
        <taxon>Pezizomycotina</taxon>
        <taxon>Sordariomycetes</taxon>
        <taxon>Sordariomycetidae</taxon>
        <taxon>Sordariales</taxon>
        <taxon>Sordariales incertae sedis</taxon>
        <taxon>Madurella</taxon>
    </lineage>
</organism>